<organism evidence="1 2">
    <name type="scientific">Mycteria americana</name>
    <name type="common">Wood stork</name>
    <dbReference type="NCBI Taxonomy" id="33587"/>
    <lineage>
        <taxon>Eukaryota</taxon>
        <taxon>Metazoa</taxon>
        <taxon>Chordata</taxon>
        <taxon>Craniata</taxon>
        <taxon>Vertebrata</taxon>
        <taxon>Euteleostomi</taxon>
        <taxon>Archelosauria</taxon>
        <taxon>Archosauria</taxon>
        <taxon>Dinosauria</taxon>
        <taxon>Saurischia</taxon>
        <taxon>Theropoda</taxon>
        <taxon>Coelurosauria</taxon>
        <taxon>Aves</taxon>
        <taxon>Neognathae</taxon>
        <taxon>Neoaves</taxon>
        <taxon>Aequornithes</taxon>
        <taxon>Ciconiiformes</taxon>
        <taxon>Ciconiidae</taxon>
        <taxon>Mycteria</taxon>
    </lineage>
</organism>
<accession>A0AAN7SH17</accession>
<name>A0AAN7SH17_MYCAM</name>
<keyword evidence="2" id="KW-1185">Reference proteome</keyword>
<dbReference type="EMBL" id="JAUNZN010000002">
    <property type="protein sequence ID" value="KAK4828018.1"/>
    <property type="molecule type" value="Genomic_DNA"/>
</dbReference>
<evidence type="ECO:0000313" key="2">
    <source>
        <dbReference type="Proteomes" id="UP001333110"/>
    </source>
</evidence>
<reference evidence="1 2" key="1">
    <citation type="journal article" date="2023" name="J. Hered.">
        <title>Chromosome-level genome of the wood stork (Mycteria americana) provides insight into avian chromosome evolution.</title>
        <authorList>
            <person name="Flamio R. Jr."/>
            <person name="Ramstad K.M."/>
        </authorList>
    </citation>
    <scope>NUCLEOTIDE SEQUENCE [LARGE SCALE GENOMIC DNA]</scope>
    <source>
        <strain evidence="1">JAX WOST 10</strain>
    </source>
</reference>
<gene>
    <name evidence="1" type="ORF">QYF61_022795</name>
</gene>
<proteinExistence type="predicted"/>
<sequence length="88" mass="10584">MATQEQEIPKCQKSSKRDRRLAWMSRDLLEHRWKRKVYGHWKQGQVTQEDYRDAVCHYREKICAAKARLEFKLASTVKDNKKGFLKIC</sequence>
<dbReference type="Proteomes" id="UP001333110">
    <property type="component" value="Unassembled WGS sequence"/>
</dbReference>
<protein>
    <submittedName>
        <fullName evidence="1">Uncharacterized protein</fullName>
    </submittedName>
</protein>
<dbReference type="AlphaFoldDB" id="A0AAN7SH17"/>
<evidence type="ECO:0000313" key="1">
    <source>
        <dbReference type="EMBL" id="KAK4828018.1"/>
    </source>
</evidence>
<comment type="caution">
    <text evidence="1">The sequence shown here is derived from an EMBL/GenBank/DDBJ whole genome shotgun (WGS) entry which is preliminary data.</text>
</comment>